<dbReference type="InterPro" id="IPR002187">
    <property type="entry name" value="N-reg_PII"/>
</dbReference>
<dbReference type="PANTHER" id="PTHR30115:SF18">
    <property type="entry name" value="NITROGEN REGULATORY PROTEIN P-II"/>
    <property type="match status" value="1"/>
</dbReference>
<dbReference type="InterPro" id="IPR015867">
    <property type="entry name" value="N-reg_PII/ATP_PRibTrfase_C"/>
</dbReference>
<dbReference type="GO" id="GO:0005524">
    <property type="term" value="F:ATP binding"/>
    <property type="evidence" value="ECO:0007669"/>
    <property type="project" value="TreeGrafter"/>
</dbReference>
<dbReference type="AlphaFoldDB" id="A0A1F7F4V2"/>
<dbReference type="PROSITE" id="PS51343">
    <property type="entry name" value="PII_GLNB_DOM"/>
    <property type="match status" value="1"/>
</dbReference>
<dbReference type="PANTHER" id="PTHR30115">
    <property type="entry name" value="NITROGEN REGULATORY PROTEIN P-II"/>
    <property type="match status" value="1"/>
</dbReference>
<dbReference type="PROSITE" id="PS00638">
    <property type="entry name" value="PII_GLNB_CTER"/>
    <property type="match status" value="1"/>
</dbReference>
<evidence type="ECO:0000313" key="2">
    <source>
        <dbReference type="EMBL" id="OGK01608.1"/>
    </source>
</evidence>
<dbReference type="Gene3D" id="3.30.70.120">
    <property type="match status" value="1"/>
</dbReference>
<accession>A0A1F7F4V2</accession>
<organism evidence="2 3">
    <name type="scientific">Candidatus Raymondbacteria bacterium RIFOXYD12_FULL_49_13</name>
    <dbReference type="NCBI Taxonomy" id="1817890"/>
    <lineage>
        <taxon>Bacteria</taxon>
        <taxon>Raymondiibacteriota</taxon>
    </lineage>
</organism>
<comment type="caution">
    <text evidence="2">The sequence shown here is derived from an EMBL/GenBank/DDBJ whole genome shotgun (WGS) entry which is preliminary data.</text>
</comment>
<gene>
    <name evidence="2" type="ORF">A2519_06045</name>
</gene>
<dbReference type="Pfam" id="PF00543">
    <property type="entry name" value="P-II"/>
    <property type="match status" value="1"/>
</dbReference>
<dbReference type="SUPFAM" id="SSF54913">
    <property type="entry name" value="GlnB-like"/>
    <property type="match status" value="1"/>
</dbReference>
<dbReference type="SMART" id="SM00938">
    <property type="entry name" value="P-II"/>
    <property type="match status" value="1"/>
</dbReference>
<dbReference type="InterPro" id="IPR011322">
    <property type="entry name" value="N-reg_PII-like_a/b"/>
</dbReference>
<protein>
    <submittedName>
        <fullName evidence="2">Transcriptional regulator</fullName>
    </submittedName>
</protein>
<dbReference type="GO" id="GO:0006808">
    <property type="term" value="P:regulation of nitrogen utilization"/>
    <property type="evidence" value="ECO:0007669"/>
    <property type="project" value="InterPro"/>
</dbReference>
<dbReference type="GO" id="GO:0030234">
    <property type="term" value="F:enzyme regulator activity"/>
    <property type="evidence" value="ECO:0007669"/>
    <property type="project" value="InterPro"/>
</dbReference>
<name>A0A1F7F4V2_UNCRA</name>
<sequence>MKLVIAIIQSHKLDEVMKALDDKQVYLKTVTNVLGCGRQKGDTEVYRGVKEAGNLLKKVRLEIAVNDNYLESTIQAIMNSARTGKIGDGKIFVVDLSQCYRIRTGEMGPVAIG</sequence>
<evidence type="ECO:0000256" key="1">
    <source>
        <dbReference type="RuleBase" id="RU003936"/>
    </source>
</evidence>
<proteinExistence type="inferred from homology"/>
<dbReference type="GO" id="GO:0005829">
    <property type="term" value="C:cytosol"/>
    <property type="evidence" value="ECO:0007669"/>
    <property type="project" value="TreeGrafter"/>
</dbReference>
<dbReference type="InterPro" id="IPR017918">
    <property type="entry name" value="N-reg_PII_CS"/>
</dbReference>
<evidence type="ECO:0000313" key="3">
    <source>
        <dbReference type="Proteomes" id="UP000179243"/>
    </source>
</evidence>
<dbReference type="Proteomes" id="UP000179243">
    <property type="component" value="Unassembled WGS sequence"/>
</dbReference>
<reference evidence="2 3" key="1">
    <citation type="journal article" date="2016" name="Nat. Commun.">
        <title>Thousands of microbial genomes shed light on interconnected biogeochemical processes in an aquifer system.</title>
        <authorList>
            <person name="Anantharaman K."/>
            <person name="Brown C.T."/>
            <person name="Hug L.A."/>
            <person name="Sharon I."/>
            <person name="Castelle C.J."/>
            <person name="Probst A.J."/>
            <person name="Thomas B.C."/>
            <person name="Singh A."/>
            <person name="Wilkins M.J."/>
            <person name="Karaoz U."/>
            <person name="Brodie E.L."/>
            <person name="Williams K.H."/>
            <person name="Hubbard S.S."/>
            <person name="Banfield J.F."/>
        </authorList>
    </citation>
    <scope>NUCLEOTIDE SEQUENCE [LARGE SCALE GENOMIC DNA]</scope>
</reference>
<comment type="similarity">
    <text evidence="1">Belongs to the P(II) protein family.</text>
</comment>
<dbReference type="EMBL" id="MFYX01000123">
    <property type="protein sequence ID" value="OGK01608.1"/>
    <property type="molecule type" value="Genomic_DNA"/>
</dbReference>
<dbReference type="PRINTS" id="PR00340">
    <property type="entry name" value="PIIGLNB"/>
</dbReference>